<evidence type="ECO:0000313" key="2">
    <source>
        <dbReference type="Proteomes" id="UP001234178"/>
    </source>
</evidence>
<organism evidence="1 2">
    <name type="scientific">Daphnia magna</name>
    <dbReference type="NCBI Taxonomy" id="35525"/>
    <lineage>
        <taxon>Eukaryota</taxon>
        <taxon>Metazoa</taxon>
        <taxon>Ecdysozoa</taxon>
        <taxon>Arthropoda</taxon>
        <taxon>Crustacea</taxon>
        <taxon>Branchiopoda</taxon>
        <taxon>Diplostraca</taxon>
        <taxon>Cladocera</taxon>
        <taxon>Anomopoda</taxon>
        <taxon>Daphniidae</taxon>
        <taxon>Daphnia</taxon>
    </lineage>
</organism>
<dbReference type="EMBL" id="JAOYFB010000036">
    <property type="protein sequence ID" value="KAK4020389.1"/>
    <property type="molecule type" value="Genomic_DNA"/>
</dbReference>
<gene>
    <name evidence="1" type="ORF">OUZ56_002373</name>
</gene>
<reference evidence="1 2" key="1">
    <citation type="journal article" date="2023" name="Nucleic Acids Res.">
        <title>The hologenome of Daphnia magna reveals possible DNA methylation and microbiome-mediated evolution of the host genome.</title>
        <authorList>
            <person name="Chaturvedi A."/>
            <person name="Li X."/>
            <person name="Dhandapani V."/>
            <person name="Marshall H."/>
            <person name="Kissane S."/>
            <person name="Cuenca-Cambronero M."/>
            <person name="Asole G."/>
            <person name="Calvet F."/>
            <person name="Ruiz-Romero M."/>
            <person name="Marangio P."/>
            <person name="Guigo R."/>
            <person name="Rago D."/>
            <person name="Mirbahai L."/>
            <person name="Eastwood N."/>
            <person name="Colbourne J.K."/>
            <person name="Zhou J."/>
            <person name="Mallon E."/>
            <person name="Orsini L."/>
        </authorList>
    </citation>
    <scope>NUCLEOTIDE SEQUENCE [LARGE SCALE GENOMIC DNA]</scope>
    <source>
        <strain evidence="1">LRV0_1</strain>
    </source>
</reference>
<sequence length="62" mass="7365">MGSTYLRKIEGLARLPRYIPKVVWWDFAVGYIRNDYRNLVFSEVKERKIIQLGGFDTKDHFG</sequence>
<dbReference type="Proteomes" id="UP001234178">
    <property type="component" value="Unassembled WGS sequence"/>
</dbReference>
<comment type="caution">
    <text evidence="1">The sequence shown here is derived from an EMBL/GenBank/DDBJ whole genome shotgun (WGS) entry which is preliminary data.</text>
</comment>
<proteinExistence type="predicted"/>
<evidence type="ECO:0000313" key="1">
    <source>
        <dbReference type="EMBL" id="KAK4020389.1"/>
    </source>
</evidence>
<keyword evidence="2" id="KW-1185">Reference proteome</keyword>
<accession>A0ABR0A5G8</accession>
<protein>
    <submittedName>
        <fullName evidence="1">Uncharacterized protein</fullName>
    </submittedName>
</protein>
<name>A0ABR0A5G8_9CRUS</name>